<keyword evidence="3" id="KW-1185">Reference proteome</keyword>
<reference evidence="2" key="1">
    <citation type="submission" date="2023-03" db="EMBL/GenBank/DDBJ databases">
        <authorList>
            <person name="Steffen K."/>
            <person name="Cardenas P."/>
        </authorList>
    </citation>
    <scope>NUCLEOTIDE SEQUENCE</scope>
</reference>
<comment type="caution">
    <text evidence="2">The sequence shown here is derived from an EMBL/GenBank/DDBJ whole genome shotgun (WGS) entry which is preliminary data.</text>
</comment>
<dbReference type="AlphaFoldDB" id="A0AA35WY49"/>
<organism evidence="2 3">
    <name type="scientific">Geodia barretti</name>
    <name type="common">Barrett's horny sponge</name>
    <dbReference type="NCBI Taxonomy" id="519541"/>
    <lineage>
        <taxon>Eukaryota</taxon>
        <taxon>Metazoa</taxon>
        <taxon>Porifera</taxon>
        <taxon>Demospongiae</taxon>
        <taxon>Heteroscleromorpha</taxon>
        <taxon>Tetractinellida</taxon>
        <taxon>Astrophorina</taxon>
        <taxon>Geodiidae</taxon>
        <taxon>Geodia</taxon>
    </lineage>
</organism>
<gene>
    <name evidence="2" type="ORF">GBAR_LOCUS20798</name>
</gene>
<evidence type="ECO:0000313" key="3">
    <source>
        <dbReference type="Proteomes" id="UP001174909"/>
    </source>
</evidence>
<proteinExistence type="predicted"/>
<dbReference type="Proteomes" id="UP001174909">
    <property type="component" value="Unassembled WGS sequence"/>
</dbReference>
<feature type="compositionally biased region" description="Polar residues" evidence="1">
    <location>
        <begin position="82"/>
        <end position="99"/>
    </location>
</feature>
<feature type="non-terminal residue" evidence="2">
    <location>
        <position position="1"/>
    </location>
</feature>
<feature type="region of interest" description="Disordered" evidence="1">
    <location>
        <begin position="43"/>
        <end position="137"/>
    </location>
</feature>
<accession>A0AA35WY49</accession>
<feature type="compositionally biased region" description="Basic and acidic residues" evidence="1">
    <location>
        <begin position="43"/>
        <end position="68"/>
    </location>
</feature>
<name>A0AA35WY49_GEOBA</name>
<sequence>QAPQSSAVSRFLRCPSPVYRQTTYRPKSCGRVLTSAESLSKIAEKERAKQEKEKKKVERMKAKEERRSMLASKVAKKKRSTAPLTTHQSVDIGVDTSSVGGIAQGKSKLQLADSEQVPGTKERENRPQRKVQTRSTRARVAPLTDCSKFCYCLFNFYIR</sequence>
<protein>
    <submittedName>
        <fullName evidence="2">Uncharacterized protein</fullName>
    </submittedName>
</protein>
<dbReference type="EMBL" id="CASHTH010002912">
    <property type="protein sequence ID" value="CAI8037179.1"/>
    <property type="molecule type" value="Genomic_DNA"/>
</dbReference>
<evidence type="ECO:0000256" key="1">
    <source>
        <dbReference type="SAM" id="MobiDB-lite"/>
    </source>
</evidence>
<evidence type="ECO:0000313" key="2">
    <source>
        <dbReference type="EMBL" id="CAI8037179.1"/>
    </source>
</evidence>